<reference evidence="4" key="1">
    <citation type="journal article" date="2019" name="Int. J. Syst. Evol. Microbiol.">
        <title>The Global Catalogue of Microorganisms (GCM) 10K type strain sequencing project: providing services to taxonomists for standard genome sequencing and annotation.</title>
        <authorList>
            <consortium name="The Broad Institute Genomics Platform"/>
            <consortium name="The Broad Institute Genome Sequencing Center for Infectious Disease"/>
            <person name="Wu L."/>
            <person name="Ma J."/>
        </authorList>
    </citation>
    <scope>NUCLEOTIDE SEQUENCE [LARGE SCALE GENOMIC DNA]</scope>
    <source>
        <strain evidence="4">CGMCC 4.7177</strain>
    </source>
</reference>
<dbReference type="InterPro" id="IPR050396">
    <property type="entry name" value="Glycosyltr_51/Transpeptidase"/>
</dbReference>
<proteinExistence type="predicted"/>
<evidence type="ECO:0000256" key="1">
    <source>
        <dbReference type="ARBA" id="ARBA00022676"/>
    </source>
</evidence>
<comment type="caution">
    <text evidence="3">The sequence shown here is derived from an EMBL/GenBank/DDBJ whole genome shotgun (WGS) entry which is preliminary data.</text>
</comment>
<dbReference type="PANTHER" id="PTHR32282">
    <property type="entry name" value="BINDING PROTEIN TRANSPEPTIDASE, PUTATIVE-RELATED"/>
    <property type="match status" value="1"/>
</dbReference>
<name>A0ABV9B2P4_9ACTN</name>
<dbReference type="EMBL" id="JBHSFK010000043">
    <property type="protein sequence ID" value="MFC4506434.1"/>
    <property type="molecule type" value="Genomic_DNA"/>
</dbReference>
<gene>
    <name evidence="3" type="ORF">ACFPIH_44520</name>
</gene>
<dbReference type="PANTHER" id="PTHR32282:SF34">
    <property type="entry name" value="PENICILLIN-BINDING PROTEIN 1A"/>
    <property type="match status" value="1"/>
</dbReference>
<protein>
    <submittedName>
        <fullName evidence="3">Uncharacterized protein</fullName>
    </submittedName>
</protein>
<accession>A0ABV9B2P4</accession>
<dbReference type="Proteomes" id="UP001595839">
    <property type="component" value="Unassembled WGS sequence"/>
</dbReference>
<evidence type="ECO:0000256" key="2">
    <source>
        <dbReference type="ARBA" id="ARBA00022679"/>
    </source>
</evidence>
<organism evidence="3 4">
    <name type="scientific">Streptomyces vulcanius</name>
    <dbReference type="NCBI Taxonomy" id="1441876"/>
    <lineage>
        <taxon>Bacteria</taxon>
        <taxon>Bacillati</taxon>
        <taxon>Actinomycetota</taxon>
        <taxon>Actinomycetes</taxon>
        <taxon>Kitasatosporales</taxon>
        <taxon>Streptomycetaceae</taxon>
        <taxon>Streptomyces</taxon>
    </lineage>
</organism>
<evidence type="ECO:0000313" key="4">
    <source>
        <dbReference type="Proteomes" id="UP001595839"/>
    </source>
</evidence>
<evidence type="ECO:0000313" key="3">
    <source>
        <dbReference type="EMBL" id="MFC4506434.1"/>
    </source>
</evidence>
<dbReference type="SUPFAM" id="SSF56601">
    <property type="entry name" value="beta-lactamase/transpeptidase-like"/>
    <property type="match status" value="1"/>
</dbReference>
<dbReference type="RefSeq" id="WP_381176869.1">
    <property type="nucleotide sequence ID" value="NZ_JBHSFK010000043.1"/>
</dbReference>
<sequence>MTETLRDRWAWVLDAMAESGAITARQRAEARFPAFRFYPPGTTEGQRQYMIDVAAKEAADRLGIPEDELARGGYTVRTTFDLALQDSTTERLKDLKGRKGTRLHTAVVAIEPGDGALRLLYGAARTTTPGSRATTRWTGRWRRARHWIPSAGCRWATR</sequence>
<dbReference type="Gene3D" id="3.40.710.10">
    <property type="entry name" value="DD-peptidase/beta-lactamase superfamily"/>
    <property type="match status" value="1"/>
</dbReference>
<keyword evidence="1" id="KW-0328">Glycosyltransferase</keyword>
<dbReference type="InterPro" id="IPR012338">
    <property type="entry name" value="Beta-lactam/transpept-like"/>
</dbReference>
<keyword evidence="2" id="KW-0808">Transferase</keyword>
<keyword evidence="4" id="KW-1185">Reference proteome</keyword>